<feature type="region of interest" description="Disordered" evidence="1">
    <location>
        <begin position="47"/>
        <end position="94"/>
    </location>
</feature>
<keyword evidence="3" id="KW-1185">Reference proteome</keyword>
<sequence>MPLWRLFFERAKGLTRWSGLTTDAHFSADATQIGAWASHKSFVRKDKVKPSSDAPLSPPGDFIGQKRKNKTRDSTTDPDARLAGKGEGDDSRLC</sequence>
<gene>
    <name evidence="2" type="ORF">GCM10007907_16250</name>
</gene>
<evidence type="ECO:0000256" key="1">
    <source>
        <dbReference type="SAM" id="MobiDB-lite"/>
    </source>
</evidence>
<evidence type="ECO:0008006" key="4">
    <source>
        <dbReference type="Google" id="ProtNLM"/>
    </source>
</evidence>
<dbReference type="EMBL" id="BSOG01000002">
    <property type="protein sequence ID" value="GLR12835.1"/>
    <property type="molecule type" value="Genomic_DNA"/>
</dbReference>
<name>A0ABQ5YHK9_9NEIS</name>
<organism evidence="2 3">
    <name type="scientific">Chitinimonas prasina</name>
    <dbReference type="NCBI Taxonomy" id="1434937"/>
    <lineage>
        <taxon>Bacteria</taxon>
        <taxon>Pseudomonadati</taxon>
        <taxon>Pseudomonadota</taxon>
        <taxon>Betaproteobacteria</taxon>
        <taxon>Neisseriales</taxon>
        <taxon>Chitinibacteraceae</taxon>
        <taxon>Chitinimonas</taxon>
    </lineage>
</organism>
<comment type="caution">
    <text evidence="2">The sequence shown here is derived from an EMBL/GenBank/DDBJ whole genome shotgun (WGS) entry which is preliminary data.</text>
</comment>
<evidence type="ECO:0000313" key="2">
    <source>
        <dbReference type="EMBL" id="GLR12835.1"/>
    </source>
</evidence>
<accession>A0ABQ5YHK9</accession>
<protein>
    <recommendedName>
        <fullName evidence="4">Transposase</fullName>
    </recommendedName>
</protein>
<feature type="compositionally biased region" description="Basic and acidic residues" evidence="1">
    <location>
        <begin position="71"/>
        <end position="94"/>
    </location>
</feature>
<proteinExistence type="predicted"/>
<reference evidence="3" key="1">
    <citation type="journal article" date="2019" name="Int. J. Syst. Evol. Microbiol.">
        <title>The Global Catalogue of Microorganisms (GCM) 10K type strain sequencing project: providing services to taxonomists for standard genome sequencing and annotation.</title>
        <authorList>
            <consortium name="The Broad Institute Genomics Platform"/>
            <consortium name="The Broad Institute Genome Sequencing Center for Infectious Disease"/>
            <person name="Wu L."/>
            <person name="Ma J."/>
        </authorList>
    </citation>
    <scope>NUCLEOTIDE SEQUENCE [LARGE SCALE GENOMIC DNA]</scope>
    <source>
        <strain evidence="3">NBRC 110044</strain>
    </source>
</reference>
<evidence type="ECO:0000313" key="3">
    <source>
        <dbReference type="Proteomes" id="UP001156706"/>
    </source>
</evidence>
<dbReference type="Proteomes" id="UP001156706">
    <property type="component" value="Unassembled WGS sequence"/>
</dbReference>